<evidence type="ECO:0000313" key="2">
    <source>
        <dbReference type="EMBL" id="KAK0514838.1"/>
    </source>
</evidence>
<name>A0AA39R7P8_9LECA</name>
<feature type="compositionally biased region" description="Basic and acidic residues" evidence="1">
    <location>
        <begin position="197"/>
        <end position="213"/>
    </location>
</feature>
<evidence type="ECO:0000313" key="3">
    <source>
        <dbReference type="Proteomes" id="UP001166286"/>
    </source>
</evidence>
<comment type="caution">
    <text evidence="2">The sequence shown here is derived from an EMBL/GenBank/DDBJ whole genome shotgun (WGS) entry which is preliminary data.</text>
</comment>
<dbReference type="EMBL" id="JAFEKC020000004">
    <property type="protein sequence ID" value="KAK0514838.1"/>
    <property type="molecule type" value="Genomic_DNA"/>
</dbReference>
<proteinExistence type="predicted"/>
<gene>
    <name evidence="2" type="ORF">JMJ35_002217</name>
</gene>
<accession>A0AA39R7P8</accession>
<keyword evidence="3" id="KW-1185">Reference proteome</keyword>
<evidence type="ECO:0000256" key="1">
    <source>
        <dbReference type="SAM" id="MobiDB-lite"/>
    </source>
</evidence>
<dbReference type="Proteomes" id="UP001166286">
    <property type="component" value="Unassembled WGS sequence"/>
</dbReference>
<sequence>MPSLPTRPRQVKFGPIPATVSRLPREDELYVMHRFARHASHCADCAHPYTVHKTGRTLCPKGHARALEVTEYVIAKEGKHHSVIDLEGNKRVEIEIPPDCGAVRELLMALERGLRLRRKEPIISYDETYHVAPRAKATDYYDEHIIAPRVTTKYTERPRESRRRSPIIETVEPSSLRRTKSERENKAYRGRGSLYEADMKEKERRLRQQERRSTYYSVGDRGAREFHY</sequence>
<feature type="region of interest" description="Disordered" evidence="1">
    <location>
        <begin position="154"/>
        <end position="228"/>
    </location>
</feature>
<dbReference type="AlphaFoldDB" id="A0AA39R7P8"/>
<protein>
    <submittedName>
        <fullName evidence="2">Uncharacterized protein</fullName>
    </submittedName>
</protein>
<reference evidence="2" key="1">
    <citation type="submission" date="2023-03" db="EMBL/GenBank/DDBJ databases">
        <title>Complete genome of Cladonia borealis.</title>
        <authorList>
            <person name="Park H."/>
        </authorList>
    </citation>
    <scope>NUCLEOTIDE SEQUENCE</scope>
    <source>
        <strain evidence="2">ANT050790</strain>
    </source>
</reference>
<organism evidence="2 3">
    <name type="scientific">Cladonia borealis</name>
    <dbReference type="NCBI Taxonomy" id="184061"/>
    <lineage>
        <taxon>Eukaryota</taxon>
        <taxon>Fungi</taxon>
        <taxon>Dikarya</taxon>
        <taxon>Ascomycota</taxon>
        <taxon>Pezizomycotina</taxon>
        <taxon>Lecanoromycetes</taxon>
        <taxon>OSLEUM clade</taxon>
        <taxon>Lecanoromycetidae</taxon>
        <taxon>Lecanorales</taxon>
        <taxon>Lecanorineae</taxon>
        <taxon>Cladoniaceae</taxon>
        <taxon>Cladonia</taxon>
    </lineage>
</organism>